<gene>
    <name evidence="2" type="ORF">AGLY_013722</name>
</gene>
<reference evidence="2 3" key="1">
    <citation type="submission" date="2019-08" db="EMBL/GenBank/DDBJ databases">
        <title>The genome of the soybean aphid Biotype 1, its phylome, world population structure and adaptation to the North American continent.</title>
        <authorList>
            <person name="Giordano R."/>
            <person name="Donthu R.K."/>
            <person name="Hernandez A.G."/>
            <person name="Wright C.L."/>
            <person name="Zimin A.V."/>
        </authorList>
    </citation>
    <scope>NUCLEOTIDE SEQUENCE [LARGE SCALE GENOMIC DNA]</scope>
    <source>
        <tissue evidence="2">Whole aphids</tissue>
    </source>
</reference>
<dbReference type="InterPro" id="IPR012337">
    <property type="entry name" value="RNaseH-like_sf"/>
</dbReference>
<feature type="coiled-coil region" evidence="1">
    <location>
        <begin position="44"/>
        <end position="144"/>
    </location>
</feature>
<accession>A0A6G0T752</accession>
<dbReference type="OrthoDB" id="8191949at2759"/>
<dbReference type="InterPro" id="IPR043502">
    <property type="entry name" value="DNA/RNA_pol_sf"/>
</dbReference>
<dbReference type="Pfam" id="PF02945">
    <property type="entry name" value="Endonuclease_7"/>
    <property type="match status" value="1"/>
</dbReference>
<protein>
    <recommendedName>
        <fullName evidence="4">DNA-directed DNA polymerase</fullName>
    </recommendedName>
</protein>
<comment type="caution">
    <text evidence="2">The sequence shown here is derived from an EMBL/GenBank/DDBJ whole genome shotgun (WGS) entry which is preliminary data.</text>
</comment>
<dbReference type="Gene3D" id="3.90.1600.10">
    <property type="entry name" value="Palm domain of DNA polymerase"/>
    <property type="match status" value="1"/>
</dbReference>
<evidence type="ECO:0000256" key="1">
    <source>
        <dbReference type="SAM" id="Coils"/>
    </source>
</evidence>
<dbReference type="Proteomes" id="UP000475862">
    <property type="component" value="Unassembled WGS sequence"/>
</dbReference>
<dbReference type="InterPro" id="IPR038563">
    <property type="entry name" value="Endonuclease_7_sf"/>
</dbReference>
<dbReference type="GO" id="GO:0042575">
    <property type="term" value="C:DNA polymerase complex"/>
    <property type="evidence" value="ECO:0007669"/>
    <property type="project" value="UniProtKB-ARBA"/>
</dbReference>
<dbReference type="InterPro" id="IPR004211">
    <property type="entry name" value="Endonuclease_7"/>
</dbReference>
<dbReference type="SUPFAM" id="SSF53098">
    <property type="entry name" value="Ribonuclease H-like"/>
    <property type="match status" value="1"/>
</dbReference>
<evidence type="ECO:0000313" key="2">
    <source>
        <dbReference type="EMBL" id="KAE9527074.1"/>
    </source>
</evidence>
<dbReference type="Gene3D" id="3.40.1800.10">
    <property type="entry name" value="His-Me finger endonucleases"/>
    <property type="match status" value="1"/>
</dbReference>
<dbReference type="GO" id="GO:0071897">
    <property type="term" value="P:DNA biosynthetic process"/>
    <property type="evidence" value="ECO:0007669"/>
    <property type="project" value="UniProtKB-ARBA"/>
</dbReference>
<sequence>MNTASSVEALEASIFFSSISTLTEIFFFLKKMESPQIEYIQSLIEELESKVLENDECVDREEERKKLKMDLLNYILIEIHRLNEEIDDNDEKEIQSKQEQRKTIVLIKRNIKILRYEKYLAKTLLQDIKKIKILKENIINLRNEILLVNKYYNLYEYVRFRKQTLIMNRNIITKKQRMNTIGSGLIEIERFRKGSKTFIIKNCENYIDYRLFFNYISHGLILKLKQSCIKTSIKFNLHVDATYIRPITHDKQDVAFKTSNVLACNSSDFASLLNTKFDKILAEESEFIAKGSGWTLVSIDGLQLRINLVNPLKGGAYLDLPKFIREKKAIINVKNKDKYCFKYSILTKYDTRSNKSRFNQKYFDFLEKKSGLDFKCIDFPTQINQIKKFERLNNVSVNVYSLNNKGTIFPLFINNKEEKNHFDLFLINNHKTSHYCYIKDFSRFIRSQKTKNCSKLIICKRCFTTFGNKPCKSKLWGETGLTEHKKMCSKNELGRPIMFEEGKENKFIFFKSYKKTSRIPFVIYADFECILKPKQTNEFTETSKKPQVSKTYITHLHEIMSYAFYVKVDYNIISEKLMQQFKIPTNIIIYRGIDAAKKFIENMIDISKKINDIYQINVPMITLTEKEEKEFQIAKVCKICLLSFEENELYKVRDHCHITGKYRQCICFKCNFEITNPSFVPIFFHNLSYDSHFIIRELGFDDKNIHVIPNSTEKYISFSKEVALRFSIKFVDTFRFMASSLSELAENLLEDKSRFKETLKLFSNKTLDLVTRKGVFPYEYIDNWSKLNETRLPSKSAFYNSLKDEEINNNDYSHAKKIWKVFNIKTLGEYSDLYLKTDVAILTDVFENFRDLCLSTLSLDPAHYMTAPGFAFDCMLKYTKVKLEKLTDYNMLLYFESSIRGGICQSVKRYAKANIPNIEGLNYNPNKSISWITYLDCVNLYGKSMLTELPFKDFEWVDDLNIDVTKISDDSEVGYILEVDIDYPQYLHEKHNDFPFLPLNECPPNSKVKKLITTLSSKKKYILHYKNLKQAIANGLKLVKIHRAIKFSQSKWMASYIELCTRMRREARNRFEKDFWKLLINSVFGKCMENVRTRVSLKLVSSDKQANKLMMKNTFKDRTIYSENLMAIHQHKETIKFDKAIYVGSAILDVSKTFMYDFHYNVMINKYNNKIRLLYSDTDSLIYNIRTFNFFNDIRYDLFPYFDTSNYPKDHYCFSENHKNQPGYFKDEMGGKILKEFVSLRPKLYAYKIVNNDEVKKAKGVKKYVINQHMYFKNYIEVLNACINHISLDNKQTCRNMNFIQSNKHVVHSKTMNKLVLSGNDDKRFIKNDGINSLAYEHYKLNNNYSNIH</sequence>
<evidence type="ECO:0000313" key="3">
    <source>
        <dbReference type="Proteomes" id="UP000475862"/>
    </source>
</evidence>
<keyword evidence="1" id="KW-0175">Coiled coil</keyword>
<name>A0A6G0T752_APHGL</name>
<dbReference type="PANTHER" id="PTHR31511">
    <property type="entry name" value="PROTEIN CBG23764"/>
    <property type="match status" value="1"/>
</dbReference>
<dbReference type="InterPro" id="IPR023211">
    <property type="entry name" value="DNA_pol_palm_dom_sf"/>
</dbReference>
<dbReference type="EMBL" id="VYZN01000054">
    <property type="protein sequence ID" value="KAE9527074.1"/>
    <property type="molecule type" value="Genomic_DNA"/>
</dbReference>
<evidence type="ECO:0008006" key="4">
    <source>
        <dbReference type="Google" id="ProtNLM"/>
    </source>
</evidence>
<proteinExistence type="predicted"/>
<dbReference type="PANTHER" id="PTHR31511:SF12">
    <property type="entry name" value="RHO TERMINATION FACTOR N-TERMINAL DOMAIN-CONTAINING PROTEIN"/>
    <property type="match status" value="1"/>
</dbReference>
<dbReference type="SUPFAM" id="SSF56672">
    <property type="entry name" value="DNA/RNA polymerases"/>
    <property type="match status" value="1"/>
</dbReference>
<organism evidence="2 3">
    <name type="scientific">Aphis glycines</name>
    <name type="common">Soybean aphid</name>
    <dbReference type="NCBI Taxonomy" id="307491"/>
    <lineage>
        <taxon>Eukaryota</taxon>
        <taxon>Metazoa</taxon>
        <taxon>Ecdysozoa</taxon>
        <taxon>Arthropoda</taxon>
        <taxon>Hexapoda</taxon>
        <taxon>Insecta</taxon>
        <taxon>Pterygota</taxon>
        <taxon>Neoptera</taxon>
        <taxon>Paraneoptera</taxon>
        <taxon>Hemiptera</taxon>
        <taxon>Sternorrhyncha</taxon>
        <taxon>Aphidomorpha</taxon>
        <taxon>Aphidoidea</taxon>
        <taxon>Aphididae</taxon>
        <taxon>Aphidini</taxon>
        <taxon>Aphis</taxon>
        <taxon>Aphis</taxon>
    </lineage>
</organism>
<keyword evidence="3" id="KW-1185">Reference proteome</keyword>